<feature type="compositionally biased region" description="Basic and acidic residues" evidence="1">
    <location>
        <begin position="291"/>
        <end position="305"/>
    </location>
</feature>
<feature type="region of interest" description="Disordered" evidence="1">
    <location>
        <begin position="1"/>
        <end position="113"/>
    </location>
</feature>
<feature type="compositionally biased region" description="Basic and acidic residues" evidence="1">
    <location>
        <begin position="212"/>
        <end position="221"/>
    </location>
</feature>
<dbReference type="AlphaFoldDB" id="A0AAD5XZB5"/>
<feature type="region of interest" description="Disordered" evidence="1">
    <location>
        <begin position="286"/>
        <end position="307"/>
    </location>
</feature>
<name>A0AAD5XZB5_9FUNG</name>
<evidence type="ECO:0000313" key="3">
    <source>
        <dbReference type="Proteomes" id="UP001211065"/>
    </source>
</evidence>
<dbReference type="EMBL" id="JADGJW010000007">
    <property type="protein sequence ID" value="KAJ3228047.1"/>
    <property type="molecule type" value="Genomic_DNA"/>
</dbReference>
<feature type="compositionally biased region" description="Basic and acidic residues" evidence="1">
    <location>
        <begin position="145"/>
        <end position="169"/>
    </location>
</feature>
<sequence>MQQVPQVSKVQDNTLPPKELSDRKQQKRNSIFGFKKQSASSATLSTDVPEGTLVDDEKQKKKRFSIFQKKPQTENLSTETNAAPISTSAVDENSHEETGKVGEAEGNSVEEIKTEENAMKKIFNRFSTKKAVDNSVPPSTSNDNAVHEIAKESELKDFDLKKTEPRDNEAMDGTKGIKSSDTESKDIKEPKAEAKDIEPNTSTTIINNIEQTKQKNTEPSHFKLLLKKFTTKREKPSVSTKENVVAEELQSDDETEVPPNSPTTAENNESDEKRFQLKDFLRKLSLKKNQQSKEVKPVGETKKDDEAMEVSEAVASAAAPLVVSGDSKVETVI</sequence>
<protein>
    <submittedName>
        <fullName evidence="2">Uncharacterized protein</fullName>
    </submittedName>
</protein>
<feature type="compositionally biased region" description="Polar residues" evidence="1">
    <location>
        <begin position="73"/>
        <end position="91"/>
    </location>
</feature>
<feature type="compositionally biased region" description="Polar residues" evidence="1">
    <location>
        <begin position="37"/>
        <end position="46"/>
    </location>
</feature>
<feature type="region of interest" description="Disordered" evidence="1">
    <location>
        <begin position="126"/>
        <end position="274"/>
    </location>
</feature>
<accession>A0AAD5XZB5</accession>
<keyword evidence="3" id="KW-1185">Reference proteome</keyword>
<proteinExistence type="predicted"/>
<evidence type="ECO:0000256" key="1">
    <source>
        <dbReference type="SAM" id="MobiDB-lite"/>
    </source>
</evidence>
<feature type="compositionally biased region" description="Basic and acidic residues" evidence="1">
    <location>
        <begin position="92"/>
        <end position="103"/>
    </location>
</feature>
<gene>
    <name evidence="2" type="ORF">HK099_007328</name>
</gene>
<dbReference type="Proteomes" id="UP001211065">
    <property type="component" value="Unassembled WGS sequence"/>
</dbReference>
<reference evidence="2" key="1">
    <citation type="submission" date="2020-05" db="EMBL/GenBank/DDBJ databases">
        <title>Phylogenomic resolution of chytrid fungi.</title>
        <authorList>
            <person name="Stajich J.E."/>
            <person name="Amses K."/>
            <person name="Simmons R."/>
            <person name="Seto K."/>
            <person name="Myers J."/>
            <person name="Bonds A."/>
            <person name="Quandt C.A."/>
            <person name="Barry K."/>
            <person name="Liu P."/>
            <person name="Grigoriev I."/>
            <person name="Longcore J.E."/>
            <person name="James T.Y."/>
        </authorList>
    </citation>
    <scope>NUCLEOTIDE SEQUENCE</scope>
    <source>
        <strain evidence="2">JEL0476</strain>
    </source>
</reference>
<feature type="compositionally biased region" description="Polar residues" evidence="1">
    <location>
        <begin position="1"/>
        <end position="14"/>
    </location>
</feature>
<organism evidence="2 3">
    <name type="scientific">Clydaea vesicula</name>
    <dbReference type="NCBI Taxonomy" id="447962"/>
    <lineage>
        <taxon>Eukaryota</taxon>
        <taxon>Fungi</taxon>
        <taxon>Fungi incertae sedis</taxon>
        <taxon>Chytridiomycota</taxon>
        <taxon>Chytridiomycota incertae sedis</taxon>
        <taxon>Chytridiomycetes</taxon>
        <taxon>Lobulomycetales</taxon>
        <taxon>Lobulomycetaceae</taxon>
        <taxon>Clydaea</taxon>
    </lineage>
</organism>
<comment type="caution">
    <text evidence="2">The sequence shown here is derived from an EMBL/GenBank/DDBJ whole genome shotgun (WGS) entry which is preliminary data.</text>
</comment>
<feature type="compositionally biased region" description="Basic and acidic residues" evidence="1">
    <location>
        <begin position="178"/>
        <end position="198"/>
    </location>
</feature>
<feature type="compositionally biased region" description="Polar residues" evidence="1">
    <location>
        <begin position="199"/>
        <end position="211"/>
    </location>
</feature>
<evidence type="ECO:0000313" key="2">
    <source>
        <dbReference type="EMBL" id="KAJ3228047.1"/>
    </source>
</evidence>